<dbReference type="GO" id="GO:0043190">
    <property type="term" value="C:ATP-binding cassette (ABC) transporter complex"/>
    <property type="evidence" value="ECO:0007669"/>
    <property type="project" value="InterPro"/>
</dbReference>
<feature type="transmembrane region" description="Helical" evidence="1">
    <location>
        <begin position="305"/>
        <end position="328"/>
    </location>
</feature>
<dbReference type="PANTHER" id="PTHR30188:SF3">
    <property type="entry name" value="ABC TRANSPORTER PERMEASE"/>
    <property type="match status" value="1"/>
</dbReference>
<organism evidence="2">
    <name type="scientific">hydrothermal vent metagenome</name>
    <dbReference type="NCBI Taxonomy" id="652676"/>
    <lineage>
        <taxon>unclassified sequences</taxon>
        <taxon>metagenomes</taxon>
        <taxon>ecological metagenomes</taxon>
    </lineage>
</organism>
<protein>
    <submittedName>
        <fullName evidence="2">ABC transporter, permease protein (Cluster 9, phospholipid)</fullName>
    </submittedName>
</protein>
<accession>A0A3B0Z287</accession>
<sequence length="368" mass="39669">MPRTPASVRTEANTLYCSGRWSVAGIGALHARLDTLELPRGERLRINGVSIAVLDTAGAWLLLQIRQRMAAGAAEVLLDDFSPAHERLVHYIDTASKGSDTVPPRQQTQSLPERWFSVCNDLVAFLAFIGEVVISLFRGLRHPARIRWTEILTGIYQSGVKALPIVGLLSFLMGVVIAYQGAVQLKLYGANIYIADLVGYSMLRELAPLVTAILICGRTGSAYAAQIGTMKVREEVAALQTIGIPPVDLLVLPKLLSLIIVMPLISVYADVVSIFGGMVMASAELGIGFHAFLMRLDEAVSFSTFMIGIGKTPVFAAIIAIVGCYQGFKVEGSAESVGRHTTISVVQSIFLVIVTDAMFSILFSMLGV</sequence>
<keyword evidence="1" id="KW-0812">Transmembrane</keyword>
<dbReference type="InterPro" id="IPR030802">
    <property type="entry name" value="Permease_MalE"/>
</dbReference>
<keyword evidence="1" id="KW-1133">Transmembrane helix</keyword>
<feature type="transmembrane region" description="Helical" evidence="1">
    <location>
        <begin position="246"/>
        <end position="265"/>
    </location>
</feature>
<keyword evidence="1" id="KW-0472">Membrane</keyword>
<feature type="transmembrane region" description="Helical" evidence="1">
    <location>
        <begin position="115"/>
        <end position="137"/>
    </location>
</feature>
<feature type="transmembrane region" description="Helical" evidence="1">
    <location>
        <begin position="271"/>
        <end position="293"/>
    </location>
</feature>
<evidence type="ECO:0000256" key="1">
    <source>
        <dbReference type="SAM" id="Phobius"/>
    </source>
</evidence>
<evidence type="ECO:0000313" key="2">
    <source>
        <dbReference type="EMBL" id="VAW75414.1"/>
    </source>
</evidence>
<dbReference type="PANTHER" id="PTHR30188">
    <property type="entry name" value="ABC TRANSPORTER PERMEASE PROTEIN-RELATED"/>
    <property type="match status" value="1"/>
</dbReference>
<dbReference type="InterPro" id="IPR003453">
    <property type="entry name" value="ABC_MlaE_roteobac"/>
</dbReference>
<feature type="transmembrane region" description="Helical" evidence="1">
    <location>
        <begin position="206"/>
        <end position="225"/>
    </location>
</feature>
<name>A0A3B0Z287_9ZZZZ</name>
<gene>
    <name evidence="2" type="ORF">MNBD_GAMMA13-707</name>
</gene>
<feature type="transmembrane region" description="Helical" evidence="1">
    <location>
        <begin position="158"/>
        <end position="179"/>
    </location>
</feature>
<dbReference type="AlphaFoldDB" id="A0A3B0Z287"/>
<dbReference type="EMBL" id="UOFK01000076">
    <property type="protein sequence ID" value="VAW75414.1"/>
    <property type="molecule type" value="Genomic_DNA"/>
</dbReference>
<proteinExistence type="predicted"/>
<dbReference type="NCBIfam" id="TIGR00056">
    <property type="entry name" value="MlaE family lipid ABC transporter permease subunit"/>
    <property type="match status" value="1"/>
</dbReference>
<reference evidence="2" key="1">
    <citation type="submission" date="2018-06" db="EMBL/GenBank/DDBJ databases">
        <authorList>
            <person name="Zhirakovskaya E."/>
        </authorList>
    </citation>
    <scope>NUCLEOTIDE SEQUENCE</scope>
</reference>
<dbReference type="GO" id="GO:0005548">
    <property type="term" value="F:phospholipid transporter activity"/>
    <property type="evidence" value="ECO:0007669"/>
    <property type="project" value="TreeGrafter"/>
</dbReference>
<dbReference type="Pfam" id="PF02405">
    <property type="entry name" value="MlaE"/>
    <property type="match status" value="1"/>
</dbReference>
<feature type="transmembrane region" description="Helical" evidence="1">
    <location>
        <begin position="348"/>
        <end position="366"/>
    </location>
</feature>